<dbReference type="EMBL" id="SMCS01000001">
    <property type="protein sequence ID" value="TCV97774.1"/>
    <property type="molecule type" value="Genomic_DNA"/>
</dbReference>
<protein>
    <submittedName>
        <fullName evidence="1">Uncharacterized protein</fullName>
    </submittedName>
</protein>
<proteinExistence type="predicted"/>
<dbReference type="AlphaFoldDB" id="A0A4R3Z1P1"/>
<name>A0A4R3Z1P1_9GAMM</name>
<comment type="caution">
    <text evidence="1">The sequence shown here is derived from an EMBL/GenBank/DDBJ whole genome shotgun (WGS) entry which is preliminary data.</text>
</comment>
<evidence type="ECO:0000313" key="1">
    <source>
        <dbReference type="EMBL" id="TCV97774.1"/>
    </source>
</evidence>
<accession>A0A4R3Z1P1</accession>
<keyword evidence="2" id="KW-1185">Reference proteome</keyword>
<organism evidence="1 2">
    <name type="scientific">Luteibacter rhizovicinus</name>
    <dbReference type="NCBI Taxonomy" id="242606"/>
    <lineage>
        <taxon>Bacteria</taxon>
        <taxon>Pseudomonadati</taxon>
        <taxon>Pseudomonadota</taxon>
        <taxon>Gammaproteobacteria</taxon>
        <taxon>Lysobacterales</taxon>
        <taxon>Rhodanobacteraceae</taxon>
        <taxon>Luteibacter</taxon>
    </lineage>
</organism>
<sequence>MARATLRTDLLSSFHYGLQTLDFLHTSWHRGDTIENWESLDATFDRWFNAYRPSAAAQGFAYVAADESDHFHCDRGRAMRNWRDPMEDFLRR</sequence>
<evidence type="ECO:0000313" key="2">
    <source>
        <dbReference type="Proteomes" id="UP000295645"/>
    </source>
</evidence>
<reference evidence="1 2" key="1">
    <citation type="submission" date="2019-03" db="EMBL/GenBank/DDBJ databases">
        <title>Above-ground endophytic microbial communities from plants in different locations in the United States.</title>
        <authorList>
            <person name="Frank C."/>
        </authorList>
    </citation>
    <scope>NUCLEOTIDE SEQUENCE [LARGE SCALE GENOMIC DNA]</scope>
    <source>
        <strain evidence="1 2">LP_13_YM</strain>
    </source>
</reference>
<gene>
    <name evidence="1" type="ORF">EC912_101791</name>
</gene>
<dbReference type="Proteomes" id="UP000295645">
    <property type="component" value="Unassembled WGS sequence"/>
</dbReference>